<evidence type="ECO:0000313" key="3">
    <source>
        <dbReference type="EMBL" id="KAK7260951.1"/>
    </source>
</evidence>
<feature type="compositionally biased region" description="Acidic residues" evidence="2">
    <location>
        <begin position="87"/>
        <end position="106"/>
    </location>
</feature>
<proteinExistence type="predicted"/>
<feature type="compositionally biased region" description="Basic and acidic residues" evidence="2">
    <location>
        <begin position="67"/>
        <end position="76"/>
    </location>
</feature>
<dbReference type="Proteomes" id="UP001372338">
    <property type="component" value="Unassembled WGS sequence"/>
</dbReference>
<evidence type="ECO:0000313" key="4">
    <source>
        <dbReference type="Proteomes" id="UP001372338"/>
    </source>
</evidence>
<sequence>MEAGSDGDDGGGGSVNVTTTMSMMMQISALTKIPTVFSVSKAPFFPYKKNPVFFFLYLAMDELHENSRDDNVDKQRGKQTKKRKVQDDDDEEEEEHENTHDSDDDSSSTHKKGRVFWSQELHHNSNNYDQLKFQSAIGHRYQNVVQATPISKWFSDQFPDSLTDIHSQGVFSASTSKQVNNNMPFQWWDDHNQDASNYSNVIGSSMNSLTPMNGAVGPECHTSTNSTFNRNPDFYFGDPVQMKHEGIMEFNVGNSVKPQQVHTINQQESQKSCVANNVRSFEELIAASSSGSSQESAEIAELRKEMAETRYEHLKLKEMMVQQDRLLQTIIQFVCTMQQQPEPALNLH</sequence>
<feature type="coiled-coil region" evidence="1">
    <location>
        <begin position="292"/>
        <end position="319"/>
    </location>
</feature>
<dbReference type="EMBL" id="JAYWIO010000005">
    <property type="protein sequence ID" value="KAK7260951.1"/>
    <property type="molecule type" value="Genomic_DNA"/>
</dbReference>
<evidence type="ECO:0000256" key="1">
    <source>
        <dbReference type="SAM" id="Coils"/>
    </source>
</evidence>
<reference evidence="3 4" key="1">
    <citation type="submission" date="2024-01" db="EMBL/GenBank/DDBJ databases">
        <title>The genomes of 5 underutilized Papilionoideae crops provide insights into root nodulation and disease resistanc.</title>
        <authorList>
            <person name="Yuan L."/>
        </authorList>
    </citation>
    <scope>NUCLEOTIDE SEQUENCE [LARGE SCALE GENOMIC DNA]</scope>
    <source>
        <strain evidence="3">ZHUSHIDOU_FW_LH</strain>
        <tissue evidence="3">Leaf</tissue>
    </source>
</reference>
<organism evidence="3 4">
    <name type="scientific">Crotalaria pallida</name>
    <name type="common">Smooth rattlebox</name>
    <name type="synonym">Crotalaria striata</name>
    <dbReference type="NCBI Taxonomy" id="3830"/>
    <lineage>
        <taxon>Eukaryota</taxon>
        <taxon>Viridiplantae</taxon>
        <taxon>Streptophyta</taxon>
        <taxon>Embryophyta</taxon>
        <taxon>Tracheophyta</taxon>
        <taxon>Spermatophyta</taxon>
        <taxon>Magnoliopsida</taxon>
        <taxon>eudicotyledons</taxon>
        <taxon>Gunneridae</taxon>
        <taxon>Pentapetalae</taxon>
        <taxon>rosids</taxon>
        <taxon>fabids</taxon>
        <taxon>Fabales</taxon>
        <taxon>Fabaceae</taxon>
        <taxon>Papilionoideae</taxon>
        <taxon>50 kb inversion clade</taxon>
        <taxon>genistoids sensu lato</taxon>
        <taxon>core genistoids</taxon>
        <taxon>Crotalarieae</taxon>
        <taxon>Crotalaria</taxon>
    </lineage>
</organism>
<keyword evidence="4" id="KW-1185">Reference proteome</keyword>
<dbReference type="AlphaFoldDB" id="A0AAN9I5D9"/>
<comment type="caution">
    <text evidence="3">The sequence shown here is derived from an EMBL/GenBank/DDBJ whole genome shotgun (WGS) entry which is preliminary data.</text>
</comment>
<name>A0AAN9I5D9_CROPI</name>
<accession>A0AAN9I5D9</accession>
<keyword evidence="1" id="KW-0175">Coiled coil</keyword>
<gene>
    <name evidence="3" type="ORF">RIF29_27253</name>
</gene>
<feature type="region of interest" description="Disordered" evidence="2">
    <location>
        <begin position="67"/>
        <end position="111"/>
    </location>
</feature>
<protein>
    <submittedName>
        <fullName evidence="3">Uncharacterized protein</fullName>
    </submittedName>
</protein>
<evidence type="ECO:0000256" key="2">
    <source>
        <dbReference type="SAM" id="MobiDB-lite"/>
    </source>
</evidence>